<dbReference type="AlphaFoldDB" id="A0A2Z7A5X0"/>
<gene>
    <name evidence="1" type="ORF">F511_34553</name>
</gene>
<organism evidence="1 2">
    <name type="scientific">Dorcoceras hygrometricum</name>
    <dbReference type="NCBI Taxonomy" id="472368"/>
    <lineage>
        <taxon>Eukaryota</taxon>
        <taxon>Viridiplantae</taxon>
        <taxon>Streptophyta</taxon>
        <taxon>Embryophyta</taxon>
        <taxon>Tracheophyta</taxon>
        <taxon>Spermatophyta</taxon>
        <taxon>Magnoliopsida</taxon>
        <taxon>eudicotyledons</taxon>
        <taxon>Gunneridae</taxon>
        <taxon>Pentapetalae</taxon>
        <taxon>asterids</taxon>
        <taxon>lamiids</taxon>
        <taxon>Lamiales</taxon>
        <taxon>Gesneriaceae</taxon>
        <taxon>Didymocarpoideae</taxon>
        <taxon>Trichosporeae</taxon>
        <taxon>Loxocarpinae</taxon>
        <taxon>Dorcoceras</taxon>
    </lineage>
</organism>
<accession>A0A2Z7A5X0</accession>
<dbReference type="Proteomes" id="UP000250235">
    <property type="component" value="Unassembled WGS sequence"/>
</dbReference>
<evidence type="ECO:0000313" key="1">
    <source>
        <dbReference type="EMBL" id="KZV16988.1"/>
    </source>
</evidence>
<reference evidence="1 2" key="1">
    <citation type="journal article" date="2015" name="Proc. Natl. Acad. Sci. U.S.A.">
        <title>The resurrection genome of Boea hygrometrica: A blueprint for survival of dehydration.</title>
        <authorList>
            <person name="Xiao L."/>
            <person name="Yang G."/>
            <person name="Zhang L."/>
            <person name="Yang X."/>
            <person name="Zhao S."/>
            <person name="Ji Z."/>
            <person name="Zhou Q."/>
            <person name="Hu M."/>
            <person name="Wang Y."/>
            <person name="Chen M."/>
            <person name="Xu Y."/>
            <person name="Jin H."/>
            <person name="Xiao X."/>
            <person name="Hu G."/>
            <person name="Bao F."/>
            <person name="Hu Y."/>
            <person name="Wan P."/>
            <person name="Li L."/>
            <person name="Deng X."/>
            <person name="Kuang T."/>
            <person name="Xiang C."/>
            <person name="Zhu J.K."/>
            <person name="Oliver M.J."/>
            <person name="He Y."/>
        </authorList>
    </citation>
    <scope>NUCLEOTIDE SEQUENCE [LARGE SCALE GENOMIC DNA]</scope>
    <source>
        <strain evidence="2">cv. XS01</strain>
    </source>
</reference>
<sequence length="97" mass="11245">MSCFYLFQHHSKFISAYQFNVRYEELVLWAMMGPTKKTWTKGSDITYSIFKKEEEGRLRVYQVGAGSRAVILFCRIHVVGTSLARERTESLYPLGAL</sequence>
<protein>
    <submittedName>
        <fullName evidence="1">Uncharacterized protein</fullName>
    </submittedName>
</protein>
<dbReference type="EMBL" id="KV018478">
    <property type="protein sequence ID" value="KZV16988.1"/>
    <property type="molecule type" value="Genomic_DNA"/>
</dbReference>
<name>A0A2Z7A5X0_9LAMI</name>
<proteinExistence type="predicted"/>
<evidence type="ECO:0000313" key="2">
    <source>
        <dbReference type="Proteomes" id="UP000250235"/>
    </source>
</evidence>
<keyword evidence="2" id="KW-1185">Reference proteome</keyword>